<feature type="domain" description="HTH araC/xylS-type" evidence="4">
    <location>
        <begin position="182"/>
        <end position="280"/>
    </location>
</feature>
<dbReference type="EMBL" id="CAJVAS010000008">
    <property type="protein sequence ID" value="CAG7622399.1"/>
    <property type="molecule type" value="Genomic_DNA"/>
</dbReference>
<evidence type="ECO:0000313" key="5">
    <source>
        <dbReference type="EMBL" id="CAG7622399.1"/>
    </source>
</evidence>
<dbReference type="PANTHER" id="PTHR43280:SF2">
    <property type="entry name" value="HTH-TYPE TRANSCRIPTIONAL REGULATOR EXSA"/>
    <property type="match status" value="1"/>
</dbReference>
<gene>
    <name evidence="5" type="primary">rhaR_38</name>
    <name evidence="5" type="ORF">PAESOLCIP111_02422</name>
</gene>
<dbReference type="InterPro" id="IPR018060">
    <property type="entry name" value="HTH_AraC"/>
</dbReference>
<dbReference type="Proteomes" id="UP000693672">
    <property type="component" value="Unassembled WGS sequence"/>
</dbReference>
<keyword evidence="1" id="KW-0805">Transcription regulation</keyword>
<dbReference type="PANTHER" id="PTHR43280">
    <property type="entry name" value="ARAC-FAMILY TRANSCRIPTIONAL REGULATOR"/>
    <property type="match status" value="1"/>
</dbReference>
<dbReference type="SMART" id="SM00342">
    <property type="entry name" value="HTH_ARAC"/>
    <property type="match status" value="1"/>
</dbReference>
<dbReference type="Pfam" id="PF02311">
    <property type="entry name" value="AraC_binding"/>
    <property type="match status" value="1"/>
</dbReference>
<dbReference type="AlphaFoldDB" id="A0A916K458"/>
<evidence type="ECO:0000256" key="2">
    <source>
        <dbReference type="ARBA" id="ARBA00023125"/>
    </source>
</evidence>
<dbReference type="Pfam" id="PF12833">
    <property type="entry name" value="HTH_18"/>
    <property type="match status" value="1"/>
</dbReference>
<dbReference type="GO" id="GO:0003700">
    <property type="term" value="F:DNA-binding transcription factor activity"/>
    <property type="evidence" value="ECO:0007669"/>
    <property type="project" value="InterPro"/>
</dbReference>
<evidence type="ECO:0000256" key="3">
    <source>
        <dbReference type="ARBA" id="ARBA00023163"/>
    </source>
</evidence>
<dbReference type="InterPro" id="IPR018062">
    <property type="entry name" value="HTH_AraC-typ_CS"/>
</dbReference>
<sequence length="284" mass="34015">MSFSDDLLRNRQFRYKYRHLTKEAFKDTYHYHRGIELLFIHQGNGHLILNRKMYSLQSGSIVFFQPFQLHRVHFDVSEQSPYERSVLIFEPTSFVPYIKMFSRIHRFFEHMWKDELHHQVLHMDRNSAYILALLERFHHMFPGRGGHDHVEEAAPLLLNMLDYLHSLHEGSVGMPRKEGHVEKVLQWVEEHYAKPFHLNLLAQELHLSKHHISHLFRQKTGSSITDYLIARRIRQACWLLENDTMSLEQTGSQVGIPNYPYFCRIFKKLTGFTPNEYRKNARMK</sequence>
<evidence type="ECO:0000256" key="1">
    <source>
        <dbReference type="ARBA" id="ARBA00023015"/>
    </source>
</evidence>
<accession>A0A916K458</accession>
<evidence type="ECO:0000259" key="4">
    <source>
        <dbReference type="PROSITE" id="PS01124"/>
    </source>
</evidence>
<protein>
    <submittedName>
        <fullName evidence="5">HTH-type transcriptional activator RhaR</fullName>
    </submittedName>
</protein>
<dbReference type="PROSITE" id="PS00041">
    <property type="entry name" value="HTH_ARAC_FAMILY_1"/>
    <property type="match status" value="1"/>
</dbReference>
<evidence type="ECO:0000313" key="6">
    <source>
        <dbReference type="Proteomes" id="UP000693672"/>
    </source>
</evidence>
<keyword evidence="6" id="KW-1185">Reference proteome</keyword>
<keyword evidence="3" id="KW-0804">Transcription</keyword>
<comment type="caution">
    <text evidence="5">The sequence shown here is derived from an EMBL/GenBank/DDBJ whole genome shotgun (WGS) entry which is preliminary data.</text>
</comment>
<keyword evidence="2" id="KW-0238">DNA-binding</keyword>
<proteinExistence type="predicted"/>
<organism evidence="5 6">
    <name type="scientific">Paenibacillus solanacearum</name>
    <dbReference type="NCBI Taxonomy" id="2048548"/>
    <lineage>
        <taxon>Bacteria</taxon>
        <taxon>Bacillati</taxon>
        <taxon>Bacillota</taxon>
        <taxon>Bacilli</taxon>
        <taxon>Bacillales</taxon>
        <taxon>Paenibacillaceae</taxon>
        <taxon>Paenibacillus</taxon>
    </lineage>
</organism>
<dbReference type="InterPro" id="IPR003313">
    <property type="entry name" value="AraC-bd"/>
</dbReference>
<dbReference type="GO" id="GO:0043565">
    <property type="term" value="F:sequence-specific DNA binding"/>
    <property type="evidence" value="ECO:0007669"/>
    <property type="project" value="InterPro"/>
</dbReference>
<dbReference type="PROSITE" id="PS01124">
    <property type="entry name" value="HTH_ARAC_FAMILY_2"/>
    <property type="match status" value="1"/>
</dbReference>
<reference evidence="5" key="1">
    <citation type="submission" date="2021-06" db="EMBL/GenBank/DDBJ databases">
        <authorList>
            <person name="Criscuolo A."/>
        </authorList>
    </citation>
    <scope>NUCLEOTIDE SEQUENCE</scope>
    <source>
        <strain evidence="5">CIP111600</strain>
    </source>
</reference>
<name>A0A916K458_9BACL</name>